<keyword evidence="1" id="KW-0812">Transmembrane</keyword>
<keyword evidence="3" id="KW-1185">Reference proteome</keyword>
<feature type="transmembrane region" description="Helical" evidence="1">
    <location>
        <begin position="6"/>
        <end position="25"/>
    </location>
</feature>
<evidence type="ECO:0000256" key="1">
    <source>
        <dbReference type="SAM" id="Phobius"/>
    </source>
</evidence>
<dbReference type="EMBL" id="JBHSKL010000043">
    <property type="protein sequence ID" value="MFC5228511.1"/>
    <property type="molecule type" value="Genomic_DNA"/>
</dbReference>
<dbReference type="NCBIfam" id="NF033493">
    <property type="entry name" value="MetS_like_NSS"/>
    <property type="match status" value="1"/>
</dbReference>
<sequence length="45" mass="4800">MSTSAIIMLIVAIVIVWGGLVGAIVHLRRHPERPEDDAPPAQPTA</sequence>
<keyword evidence="1" id="KW-1133">Transmembrane helix</keyword>
<organism evidence="2 3">
    <name type="scientific">Streptomyces fimbriatus</name>
    <dbReference type="NCBI Taxonomy" id="68197"/>
    <lineage>
        <taxon>Bacteria</taxon>
        <taxon>Bacillati</taxon>
        <taxon>Actinomycetota</taxon>
        <taxon>Actinomycetes</taxon>
        <taxon>Kitasatosporales</taxon>
        <taxon>Streptomycetaceae</taxon>
        <taxon>Streptomyces</taxon>
    </lineage>
</organism>
<gene>
    <name evidence="2" type="ORF">ACFPN6_28875</name>
</gene>
<dbReference type="Pfam" id="PF16951">
    <property type="entry name" value="MaAIMP_sms"/>
    <property type="match status" value="1"/>
</dbReference>
<evidence type="ECO:0000313" key="3">
    <source>
        <dbReference type="Proteomes" id="UP001596156"/>
    </source>
</evidence>
<evidence type="ECO:0000313" key="2">
    <source>
        <dbReference type="EMBL" id="MFC5228511.1"/>
    </source>
</evidence>
<comment type="caution">
    <text evidence="2">The sequence shown here is derived from an EMBL/GenBank/DDBJ whole genome shotgun (WGS) entry which is preliminary data.</text>
</comment>
<dbReference type="RefSeq" id="WP_309063369.1">
    <property type="nucleotide sequence ID" value="NZ_BAAASS010000001.1"/>
</dbReference>
<dbReference type="Proteomes" id="UP001596156">
    <property type="component" value="Unassembled WGS sequence"/>
</dbReference>
<accession>A0ABW0DHB6</accession>
<dbReference type="InterPro" id="IPR031596">
    <property type="entry name" value="MaAIMP_sms"/>
</dbReference>
<proteinExistence type="predicted"/>
<protein>
    <submittedName>
        <fullName evidence="2">Methionine/alanine import family NSS transporter small subunit</fullName>
    </submittedName>
</protein>
<reference evidence="3" key="1">
    <citation type="journal article" date="2019" name="Int. J. Syst. Evol. Microbiol.">
        <title>The Global Catalogue of Microorganisms (GCM) 10K type strain sequencing project: providing services to taxonomists for standard genome sequencing and annotation.</title>
        <authorList>
            <consortium name="The Broad Institute Genomics Platform"/>
            <consortium name="The Broad Institute Genome Sequencing Center for Infectious Disease"/>
            <person name="Wu L."/>
            <person name="Ma J."/>
        </authorList>
    </citation>
    <scope>NUCLEOTIDE SEQUENCE [LARGE SCALE GENOMIC DNA]</scope>
    <source>
        <strain evidence="3">CCM 8479</strain>
    </source>
</reference>
<keyword evidence="1" id="KW-0472">Membrane</keyword>
<name>A0ABW0DHB6_STRFI</name>